<dbReference type="Proteomes" id="UP000798662">
    <property type="component" value="Chromosome 1"/>
</dbReference>
<evidence type="ECO:0000313" key="2">
    <source>
        <dbReference type="Proteomes" id="UP000798662"/>
    </source>
</evidence>
<keyword evidence="2" id="KW-1185">Reference proteome</keyword>
<reference evidence="1" key="1">
    <citation type="submission" date="2019-11" db="EMBL/GenBank/DDBJ databases">
        <title>Nori genome reveals adaptations in red seaweeds to the harsh intertidal environment.</title>
        <authorList>
            <person name="Wang D."/>
            <person name="Mao Y."/>
        </authorList>
    </citation>
    <scope>NUCLEOTIDE SEQUENCE</scope>
    <source>
        <tissue evidence="1">Gametophyte</tissue>
    </source>
</reference>
<gene>
    <name evidence="1" type="ORF">I4F81_004090</name>
</gene>
<sequence>MGVPPRLRPPAARQHTRTSTPPGEDGGQPPRPPPARGRPSEHDSSTSAPSCPVRPPPHARPQPPRRAPAFSTPSLLAKRRERAHTHTHNPPGHTRVLQASVADERRCRRQRRLEWPLTITRRYRARRRPPPPHEAGVNARGDPGGRHCRGVWGTMMSDRLADAGREPLHHTPPAPCVSLLHPAHSSVARGNEVTAGDWQSVAKRASTPPTAP</sequence>
<dbReference type="EMBL" id="CM020618">
    <property type="protein sequence ID" value="KAK1861506.1"/>
    <property type="molecule type" value="Genomic_DNA"/>
</dbReference>
<organism evidence="1 2">
    <name type="scientific">Pyropia yezoensis</name>
    <name type="common">Susabi-nori</name>
    <name type="synonym">Porphyra yezoensis</name>
    <dbReference type="NCBI Taxonomy" id="2788"/>
    <lineage>
        <taxon>Eukaryota</taxon>
        <taxon>Rhodophyta</taxon>
        <taxon>Bangiophyceae</taxon>
        <taxon>Bangiales</taxon>
        <taxon>Bangiaceae</taxon>
        <taxon>Pyropia</taxon>
    </lineage>
</organism>
<proteinExistence type="predicted"/>
<evidence type="ECO:0000313" key="1">
    <source>
        <dbReference type="EMBL" id="KAK1861506.1"/>
    </source>
</evidence>
<comment type="caution">
    <text evidence="1">The sequence shown here is derived from an EMBL/GenBank/DDBJ whole genome shotgun (WGS) entry which is preliminary data.</text>
</comment>
<name>A0ACC3BUZ2_PYRYE</name>
<protein>
    <submittedName>
        <fullName evidence="1">Uncharacterized protein</fullName>
    </submittedName>
</protein>
<accession>A0ACC3BUZ2</accession>